<reference evidence="1" key="1">
    <citation type="journal article" date="2020" name="bioRxiv">
        <title>Hybrid origin of Populus tomentosa Carr. identified through genome sequencing and phylogenomic analysis.</title>
        <authorList>
            <person name="An X."/>
            <person name="Gao K."/>
            <person name="Chen Z."/>
            <person name="Li J."/>
            <person name="Yang X."/>
            <person name="Yang X."/>
            <person name="Zhou J."/>
            <person name="Guo T."/>
            <person name="Zhao T."/>
            <person name="Huang S."/>
            <person name="Miao D."/>
            <person name="Khan W.U."/>
            <person name="Rao P."/>
            <person name="Ye M."/>
            <person name="Lei B."/>
            <person name="Liao W."/>
            <person name="Wang J."/>
            <person name="Ji L."/>
            <person name="Li Y."/>
            <person name="Guo B."/>
            <person name="Mustafa N.S."/>
            <person name="Li S."/>
            <person name="Yun Q."/>
            <person name="Keller S.R."/>
            <person name="Mao J."/>
            <person name="Zhang R."/>
            <person name="Strauss S.H."/>
        </authorList>
    </citation>
    <scope>NUCLEOTIDE SEQUENCE</scope>
    <source>
        <strain evidence="1">GM15</strain>
        <tissue evidence="1">Leaf</tissue>
    </source>
</reference>
<comment type="caution">
    <text evidence="1">The sequence shown here is derived from an EMBL/GenBank/DDBJ whole genome shotgun (WGS) entry which is preliminary data.</text>
</comment>
<dbReference type="GO" id="GO:0042254">
    <property type="term" value="P:ribosome biogenesis"/>
    <property type="evidence" value="ECO:0007669"/>
    <property type="project" value="TreeGrafter"/>
</dbReference>
<accession>A0A8X7ZAK6</accession>
<name>A0A8X7ZAK6_POPTO</name>
<evidence type="ECO:0000313" key="2">
    <source>
        <dbReference type="Proteomes" id="UP000886885"/>
    </source>
</evidence>
<proteinExistence type="predicted"/>
<dbReference type="OrthoDB" id="160374at2759"/>
<evidence type="ECO:0000313" key="1">
    <source>
        <dbReference type="EMBL" id="KAG6762948.1"/>
    </source>
</evidence>
<dbReference type="InterPro" id="IPR052609">
    <property type="entry name" value="Ribosome_Biogenesis_Reg"/>
</dbReference>
<protein>
    <submittedName>
        <fullName evidence="1">Uncharacterized protein</fullName>
    </submittedName>
</protein>
<dbReference type="EMBL" id="JAAWWB010000017">
    <property type="protein sequence ID" value="KAG6762948.1"/>
    <property type="molecule type" value="Genomic_DNA"/>
</dbReference>
<keyword evidence="2" id="KW-1185">Reference proteome</keyword>
<dbReference type="AlphaFoldDB" id="A0A8X7ZAK6"/>
<gene>
    <name evidence="1" type="ORF">POTOM_033475</name>
</gene>
<dbReference type="Proteomes" id="UP000886885">
    <property type="component" value="Chromosome 9A"/>
</dbReference>
<dbReference type="GO" id="GO:0005730">
    <property type="term" value="C:nucleolus"/>
    <property type="evidence" value="ECO:0007669"/>
    <property type="project" value="TreeGrafter"/>
</dbReference>
<dbReference type="PANTHER" id="PTHR15682">
    <property type="entry name" value="UNHEALTHY RIBOSOME BIOGENESIS PROTEIN 2 HOMOLOG"/>
    <property type="match status" value="1"/>
</dbReference>
<organism evidence="1 2">
    <name type="scientific">Populus tomentosa</name>
    <name type="common">Chinese white poplar</name>
    <dbReference type="NCBI Taxonomy" id="118781"/>
    <lineage>
        <taxon>Eukaryota</taxon>
        <taxon>Viridiplantae</taxon>
        <taxon>Streptophyta</taxon>
        <taxon>Embryophyta</taxon>
        <taxon>Tracheophyta</taxon>
        <taxon>Spermatophyta</taxon>
        <taxon>Magnoliopsida</taxon>
        <taxon>eudicotyledons</taxon>
        <taxon>Gunneridae</taxon>
        <taxon>Pentapetalae</taxon>
        <taxon>rosids</taxon>
        <taxon>fabids</taxon>
        <taxon>Malpighiales</taxon>
        <taxon>Salicaceae</taxon>
        <taxon>Saliceae</taxon>
        <taxon>Populus</taxon>
    </lineage>
</organism>
<dbReference type="PANTHER" id="PTHR15682:SF2">
    <property type="entry name" value="UNHEALTHY RIBOSOME BIOGENESIS PROTEIN 2 HOMOLOG"/>
    <property type="match status" value="1"/>
</dbReference>
<sequence>MCITNQNIPENLEEGLQCYLVICHQLTLLTRDLNFDGGDDAELNYDRIGFSKISLPHASYAKAVETLLCSHEFKLAIRKNICSIPEEQASQCIRKLTVDLSESMEWMKSTCSLVDGEVFGESSVNCSMHGFDLQVELFERGLSEIYVLVLDSLNVTVGNSSVVGRTIKDLMAVIRPYISILVGPEPESVNEFISSVTGRASDVRLAGNTADMLKSTHWVLVFFSRMYMSCRSLYRQAITLVSPDVLRKMSTGSMADCCPLIYVFHTMALQRLVDLNRQIKALEHMQQSNDNFVRFQLLDDAGSSLYRERSREWNKHINAVKQEATDLTGFMMSYLSLLINEQLPVYSSNARTCLDNCNQAMHESDKWVLDVCSVIEKSWPAAIWWIIFRNIDIWSIHATELLSESPVLEKSVLPLFGDIELNASPKWQEDLSALENSSVVSGRKSSTCDEIAVGKSISHLLSEMPADISRELAIMKFTACQSLLRLLCWMPKGYINSRSFSLYVTCTLNHERFVIGHLLECGDSFFSRKQYELLRLLVTCRKALKYLIMAYCEEKIAQSSLIPILSEDVRSVLWLFKSMSVVFRLQETLSEDNACEVTDMIFSLMDQTSYVFLTQSKYQCTCAVDSIIAEKTCTELPNSDVAQEQSSVNKSNPCLDTSNDFESWKRVIIIAESLEEQTQDLIISLKDALFKNAGDEIDAVDWNKLFSIVSCFCGFMWGLASALDHTNATDSDYKDDHQPEHLYDARNSVKSNDSSIVLGSGDSWKATVDKHSSQPDNCSTIASVLNGTEVPKPFSFVWLDGVLKYLQELGSHFPITNPTLTRKAYAKLLVSLLKALGKCISLQGKEAPLASRDEQSSTKTLHSHIGSASLSYPYHLDEFKASYIERALVGVHEGCPIVYEINTGNVDGGKVSSTVAAALTAWIWFWNMFQSSVAALFNIILHVESPLIFYGIAMGSDRDKGPDPGAVILVCVEVLTRVSGKRALFKWIPDMWHGLYINNSLWSYTLESERCIALLQESERVLLRCLEMVGVDLSVRKGYSSRGVQEGVKCACSPQRIDL</sequence>